<evidence type="ECO:0000256" key="4">
    <source>
        <dbReference type="ARBA" id="ARBA00022801"/>
    </source>
</evidence>
<keyword evidence="3" id="KW-0645">Protease</keyword>
<accession>A0AAE3G4S2</accession>
<evidence type="ECO:0000256" key="6">
    <source>
        <dbReference type="ARBA" id="ARBA00023049"/>
    </source>
</evidence>
<evidence type="ECO:0000256" key="3">
    <source>
        <dbReference type="ARBA" id="ARBA00022670"/>
    </source>
</evidence>
<evidence type="ECO:0000256" key="5">
    <source>
        <dbReference type="ARBA" id="ARBA00022833"/>
    </source>
</evidence>
<evidence type="ECO:0000256" key="1">
    <source>
        <dbReference type="ARBA" id="ARBA00001947"/>
    </source>
</evidence>
<feature type="domain" description="Peptidase M14" evidence="8">
    <location>
        <begin position="9"/>
        <end position="377"/>
    </location>
</feature>
<name>A0AAE3G4S2_9GAMM</name>
<reference evidence="9" key="1">
    <citation type="submission" date="2022-03" db="EMBL/GenBank/DDBJ databases">
        <title>Genomic Encyclopedia of Type Strains, Phase III (KMG-III): the genomes of soil and plant-associated and newly described type strains.</title>
        <authorList>
            <person name="Whitman W."/>
        </authorList>
    </citation>
    <scope>NUCLEOTIDE SEQUENCE</scope>
    <source>
        <strain evidence="9">ANL 6-2</strain>
    </source>
</reference>
<evidence type="ECO:0000313" key="10">
    <source>
        <dbReference type="Proteomes" id="UP001205843"/>
    </source>
</evidence>
<sequence length="567" mass="63375">MSDAPFYREYLDYAALTRQLQHWAERHPDLVRLQSLQTTPEKREIWLLTIGLEPERPRPAVWVDGNMHAGELAGSSVALAIAEAAIALHMDDDPQWPDHLLAQLRDVLFHICPRISPDGAEAVLTRGGFVRSVPRNPGRQPLEACWEPADLDGDGRCRFIRMEDPAGDFVASADHPGLMLPRVADDPPPWYRLFPEGEIVNWDGRTIPEPAFLRQTTDLNRNFPWNWAPEPAQLGAGDYPGSEPESRAIIQFATANPNLYAWLNLHTFGGVFIRPLGEKPDSDMHGGDLALYRQLEAWAEEDTGYPTVSGYEEFTYEPGKPLHGDLTDFAYHQRGCLAEVCELWDLFTRLGLPRPKRFVDYYASLSREDMEALAGWDAKENRGRIFRNWTAIDHPQLGPVEVGGQDPLIGLWNPPPEALPGLCRGMARYWLRVAAMLPRLVIERTQVTTLDGGNYAVEVDVANHGYLGTCGIPSSRDLPVNHPLRASLVTTGCSLLAAEDNAREIGQLDGWGRGVGDGSHMPWFQRSVGNRRRETLRWIVRGEGTGTVRVGNQRLGWVERTVAVGEG</sequence>
<dbReference type="AlphaFoldDB" id="A0AAE3G4S2"/>
<keyword evidence="10" id="KW-1185">Reference proteome</keyword>
<comment type="caution">
    <text evidence="9">The sequence shown here is derived from an EMBL/GenBank/DDBJ whole genome shotgun (WGS) entry which is preliminary data.</text>
</comment>
<dbReference type="Proteomes" id="UP001205843">
    <property type="component" value="Unassembled WGS sequence"/>
</dbReference>
<dbReference type="InterPro" id="IPR000834">
    <property type="entry name" value="Peptidase_M14"/>
</dbReference>
<comment type="cofactor">
    <cofactor evidence="1">
        <name>Zn(2+)</name>
        <dbReference type="ChEBI" id="CHEBI:29105"/>
    </cofactor>
</comment>
<keyword evidence="6" id="KW-0482">Metalloprotease</keyword>
<gene>
    <name evidence="9" type="ORF">J2T57_002207</name>
</gene>
<dbReference type="EMBL" id="JALJXV010000005">
    <property type="protein sequence ID" value="MCP1675059.1"/>
    <property type="molecule type" value="Genomic_DNA"/>
</dbReference>
<dbReference type="CDD" id="cd06905">
    <property type="entry name" value="M14-like"/>
    <property type="match status" value="1"/>
</dbReference>
<dbReference type="GO" id="GO:0008270">
    <property type="term" value="F:zinc ion binding"/>
    <property type="evidence" value="ECO:0007669"/>
    <property type="project" value="InterPro"/>
</dbReference>
<feature type="active site" description="Proton donor/acceptor" evidence="7">
    <location>
        <position position="342"/>
    </location>
</feature>
<dbReference type="SUPFAM" id="SSF53187">
    <property type="entry name" value="Zn-dependent exopeptidases"/>
    <property type="match status" value="1"/>
</dbReference>
<dbReference type="GO" id="GO:0005615">
    <property type="term" value="C:extracellular space"/>
    <property type="evidence" value="ECO:0007669"/>
    <property type="project" value="TreeGrafter"/>
</dbReference>
<comment type="similarity">
    <text evidence="2 7">Belongs to the peptidase M14 family.</text>
</comment>
<dbReference type="GO" id="GO:0006508">
    <property type="term" value="P:proteolysis"/>
    <property type="evidence" value="ECO:0007669"/>
    <property type="project" value="UniProtKB-KW"/>
</dbReference>
<dbReference type="Pfam" id="PF00246">
    <property type="entry name" value="Peptidase_M14"/>
    <property type="match status" value="2"/>
</dbReference>
<dbReference type="Gene3D" id="3.40.630.10">
    <property type="entry name" value="Zn peptidases"/>
    <property type="match status" value="1"/>
</dbReference>
<keyword evidence="4" id="KW-0378">Hydrolase</keyword>
<evidence type="ECO:0000313" key="9">
    <source>
        <dbReference type="EMBL" id="MCP1675059.1"/>
    </source>
</evidence>
<proteinExistence type="inferred from homology"/>
<dbReference type="PROSITE" id="PS52035">
    <property type="entry name" value="PEPTIDASE_M14"/>
    <property type="match status" value="1"/>
</dbReference>
<dbReference type="PANTHER" id="PTHR11705">
    <property type="entry name" value="PROTEASE FAMILY M14 CARBOXYPEPTIDASE A,B"/>
    <property type="match status" value="1"/>
</dbReference>
<evidence type="ECO:0000256" key="2">
    <source>
        <dbReference type="ARBA" id="ARBA00005988"/>
    </source>
</evidence>
<keyword evidence="5" id="KW-0862">Zinc</keyword>
<evidence type="ECO:0000259" key="8">
    <source>
        <dbReference type="PROSITE" id="PS52035"/>
    </source>
</evidence>
<evidence type="ECO:0000256" key="7">
    <source>
        <dbReference type="PROSITE-ProRule" id="PRU01379"/>
    </source>
</evidence>
<dbReference type="PRINTS" id="PR00765">
    <property type="entry name" value="CRBOXYPTASEA"/>
</dbReference>
<organism evidence="9 10">
    <name type="scientific">Natronocella acetinitrilica</name>
    <dbReference type="NCBI Taxonomy" id="414046"/>
    <lineage>
        <taxon>Bacteria</taxon>
        <taxon>Pseudomonadati</taxon>
        <taxon>Pseudomonadota</taxon>
        <taxon>Gammaproteobacteria</taxon>
        <taxon>Chromatiales</taxon>
        <taxon>Ectothiorhodospiraceae</taxon>
        <taxon>Natronocella</taxon>
    </lineage>
</organism>
<dbReference type="GO" id="GO:0004181">
    <property type="term" value="F:metallocarboxypeptidase activity"/>
    <property type="evidence" value="ECO:0007669"/>
    <property type="project" value="InterPro"/>
</dbReference>
<dbReference type="SMART" id="SM00631">
    <property type="entry name" value="Zn_pept"/>
    <property type="match status" value="1"/>
</dbReference>
<dbReference type="PANTHER" id="PTHR11705:SF143">
    <property type="entry name" value="SLL0236 PROTEIN"/>
    <property type="match status" value="1"/>
</dbReference>
<protein>
    <recommendedName>
        <fullName evidence="8">Peptidase M14 domain-containing protein</fullName>
    </recommendedName>
</protein>